<accession>A0A5J4RXD6</accession>
<dbReference type="AlphaFoldDB" id="A0A5J4RXD6"/>
<evidence type="ECO:0000256" key="1">
    <source>
        <dbReference type="SAM" id="Phobius"/>
    </source>
</evidence>
<protein>
    <submittedName>
        <fullName evidence="2">Uncharacterized protein</fullName>
    </submittedName>
</protein>
<comment type="caution">
    <text evidence="2">The sequence shown here is derived from an EMBL/GenBank/DDBJ whole genome shotgun (WGS) entry which is preliminary data.</text>
</comment>
<feature type="transmembrane region" description="Helical" evidence="1">
    <location>
        <begin position="66"/>
        <end position="88"/>
    </location>
</feature>
<name>A0A5J4RXD6_9ZZZZ</name>
<proteinExistence type="predicted"/>
<keyword evidence="1" id="KW-1133">Transmembrane helix</keyword>
<reference evidence="2" key="1">
    <citation type="submission" date="2019-03" db="EMBL/GenBank/DDBJ databases">
        <title>Single cell metagenomics reveals metabolic interactions within the superorganism composed of flagellate Streblomastix strix and complex community of Bacteroidetes bacteria on its surface.</title>
        <authorList>
            <person name="Treitli S.C."/>
            <person name="Kolisko M."/>
            <person name="Husnik F."/>
            <person name="Keeling P."/>
            <person name="Hampl V."/>
        </authorList>
    </citation>
    <scope>NUCLEOTIDE SEQUENCE</scope>
    <source>
        <strain evidence="2">STM</strain>
    </source>
</reference>
<dbReference type="EMBL" id="SNRY01000613">
    <property type="protein sequence ID" value="KAA6338484.1"/>
    <property type="molecule type" value="Genomic_DNA"/>
</dbReference>
<gene>
    <name evidence="2" type="ORF">EZS27_013523</name>
</gene>
<keyword evidence="1" id="KW-0472">Membrane</keyword>
<evidence type="ECO:0000313" key="2">
    <source>
        <dbReference type="EMBL" id="KAA6338484.1"/>
    </source>
</evidence>
<keyword evidence="1" id="KW-0812">Transmembrane</keyword>
<sequence length="153" mass="17513">MNEIYSALFAPIYEKLFGLYDSDFSLIFDHLYDKGGYIEFGLLFILTPLVCWSFFYYILKYPYGRIIHWLLCLIITIVVVSGSTYGVVRSEIFASNNEALNNAIADASTNYETYVSSLSLKYAIFNGLLSGVWGFVCSLVMKRFSKIQIHLPF</sequence>
<feature type="transmembrane region" description="Helical" evidence="1">
    <location>
        <begin position="40"/>
        <end position="59"/>
    </location>
</feature>
<organism evidence="2">
    <name type="scientific">termite gut metagenome</name>
    <dbReference type="NCBI Taxonomy" id="433724"/>
    <lineage>
        <taxon>unclassified sequences</taxon>
        <taxon>metagenomes</taxon>
        <taxon>organismal metagenomes</taxon>
    </lineage>
</organism>
<feature type="transmembrane region" description="Helical" evidence="1">
    <location>
        <begin position="122"/>
        <end position="141"/>
    </location>
</feature>